<sequence>MEDMPPGFRFYPTEEELLSFYLHNMLEGKREHLNNLINNRVIPVVDIYGYNPTDPPQFSVSLCHKGTEQWVFFVPRNESEARGGRPKRLTDSGYWKATGSPSLDYASDDRTIGFKRTMVFYNGRAPSGGHKTDWKMNEYKAFHGEASLANGAQLPPLRQEFSLCRVYTKSKCLRSLDRRPMAGAVQISRQVPQHVKYGFELTESLPESSSLGDKGNQMTQTEKIMTMNIPFGL</sequence>
<reference evidence="6" key="1">
    <citation type="submission" date="2019-09" db="EMBL/GenBank/DDBJ databases">
        <title>Draft genome information of white flower Hibiscus syriacus.</title>
        <authorList>
            <person name="Kim Y.-M."/>
        </authorList>
    </citation>
    <scope>NUCLEOTIDE SEQUENCE [LARGE SCALE GENOMIC DNA]</scope>
    <source>
        <strain evidence="6">YM2019G1</strain>
    </source>
</reference>
<dbReference type="SUPFAM" id="SSF101941">
    <property type="entry name" value="NAC domain"/>
    <property type="match status" value="1"/>
</dbReference>
<keyword evidence="7" id="KW-1185">Reference proteome</keyword>
<evidence type="ECO:0000256" key="1">
    <source>
        <dbReference type="ARBA" id="ARBA00023015"/>
    </source>
</evidence>
<keyword evidence="2" id="KW-0238">DNA-binding</keyword>
<gene>
    <name evidence="6" type="ORF">F3Y22_tig00110303pilonHSYRG00261</name>
</gene>
<dbReference type="PANTHER" id="PTHR31744:SF220">
    <property type="entry name" value="LOW QUALITY PROTEIN: NAC DOMAIN-CONTAINING PROTEIN 90-LIKE"/>
    <property type="match status" value="1"/>
</dbReference>
<dbReference type="InterPro" id="IPR003441">
    <property type="entry name" value="NAC-dom"/>
</dbReference>
<dbReference type="GO" id="GO:0003677">
    <property type="term" value="F:DNA binding"/>
    <property type="evidence" value="ECO:0007669"/>
    <property type="project" value="UniProtKB-KW"/>
</dbReference>
<organism evidence="6 7">
    <name type="scientific">Hibiscus syriacus</name>
    <name type="common">Rose of Sharon</name>
    <dbReference type="NCBI Taxonomy" id="106335"/>
    <lineage>
        <taxon>Eukaryota</taxon>
        <taxon>Viridiplantae</taxon>
        <taxon>Streptophyta</taxon>
        <taxon>Embryophyta</taxon>
        <taxon>Tracheophyta</taxon>
        <taxon>Spermatophyta</taxon>
        <taxon>Magnoliopsida</taxon>
        <taxon>eudicotyledons</taxon>
        <taxon>Gunneridae</taxon>
        <taxon>Pentapetalae</taxon>
        <taxon>rosids</taxon>
        <taxon>malvids</taxon>
        <taxon>Malvales</taxon>
        <taxon>Malvaceae</taxon>
        <taxon>Malvoideae</taxon>
        <taxon>Hibiscus</taxon>
    </lineage>
</organism>
<keyword evidence="4" id="KW-0539">Nucleus</keyword>
<evidence type="ECO:0000256" key="4">
    <source>
        <dbReference type="ARBA" id="ARBA00023242"/>
    </source>
</evidence>
<dbReference type="Proteomes" id="UP000436088">
    <property type="component" value="Unassembled WGS sequence"/>
</dbReference>
<accession>A0A6A3B2E7</accession>
<dbReference type="Pfam" id="PF02365">
    <property type="entry name" value="NAM"/>
    <property type="match status" value="1"/>
</dbReference>
<keyword evidence="1" id="KW-0805">Transcription regulation</keyword>
<proteinExistence type="predicted"/>
<evidence type="ECO:0000259" key="5">
    <source>
        <dbReference type="PROSITE" id="PS51005"/>
    </source>
</evidence>
<evidence type="ECO:0000256" key="3">
    <source>
        <dbReference type="ARBA" id="ARBA00023163"/>
    </source>
</evidence>
<evidence type="ECO:0000256" key="2">
    <source>
        <dbReference type="ARBA" id="ARBA00023125"/>
    </source>
</evidence>
<keyword evidence="3" id="KW-0804">Transcription</keyword>
<name>A0A6A3B2E7_HIBSY</name>
<dbReference type="OrthoDB" id="972397at2759"/>
<dbReference type="AlphaFoldDB" id="A0A6A3B2E7"/>
<dbReference type="GO" id="GO:0006355">
    <property type="term" value="P:regulation of DNA-templated transcription"/>
    <property type="evidence" value="ECO:0007669"/>
    <property type="project" value="InterPro"/>
</dbReference>
<feature type="domain" description="NAC" evidence="5">
    <location>
        <begin position="4"/>
        <end position="169"/>
    </location>
</feature>
<dbReference type="PANTHER" id="PTHR31744">
    <property type="entry name" value="PROTEIN CUP-SHAPED COTYLEDON 2-RELATED"/>
    <property type="match status" value="1"/>
</dbReference>
<dbReference type="PROSITE" id="PS51005">
    <property type="entry name" value="NAC"/>
    <property type="match status" value="1"/>
</dbReference>
<evidence type="ECO:0000313" key="7">
    <source>
        <dbReference type="Proteomes" id="UP000436088"/>
    </source>
</evidence>
<protein>
    <submittedName>
        <fullName evidence="6">Vacuolar protein sorting-associated protein 55-like protein isoform X1</fullName>
    </submittedName>
</protein>
<dbReference type="InterPro" id="IPR036093">
    <property type="entry name" value="NAC_dom_sf"/>
</dbReference>
<dbReference type="Gene3D" id="2.170.150.80">
    <property type="entry name" value="NAC domain"/>
    <property type="match status" value="1"/>
</dbReference>
<evidence type="ECO:0000313" key="6">
    <source>
        <dbReference type="EMBL" id="KAE8711120.1"/>
    </source>
</evidence>
<comment type="caution">
    <text evidence="6">The sequence shown here is derived from an EMBL/GenBank/DDBJ whole genome shotgun (WGS) entry which is preliminary data.</text>
</comment>
<dbReference type="EMBL" id="VEPZ02000921">
    <property type="protein sequence ID" value="KAE8711120.1"/>
    <property type="molecule type" value="Genomic_DNA"/>
</dbReference>